<dbReference type="Proteomes" id="UP000033774">
    <property type="component" value="Unassembled WGS sequence"/>
</dbReference>
<organism evidence="9 10">
    <name type="scientific">Elstera litoralis</name>
    <dbReference type="NCBI Taxonomy" id="552518"/>
    <lineage>
        <taxon>Bacteria</taxon>
        <taxon>Pseudomonadati</taxon>
        <taxon>Pseudomonadota</taxon>
        <taxon>Alphaproteobacteria</taxon>
        <taxon>Rhodospirillales</taxon>
        <taxon>Rhodospirillaceae</taxon>
        <taxon>Elstera</taxon>
    </lineage>
</organism>
<dbReference type="HAMAP" id="MF_01658">
    <property type="entry name" value="COQ7"/>
    <property type="match status" value="1"/>
</dbReference>
<dbReference type="CDD" id="cd01042">
    <property type="entry name" value="DMQH"/>
    <property type="match status" value="1"/>
</dbReference>
<comment type="catalytic activity">
    <reaction evidence="8">
        <text>a 5-methoxy-2-methyl-3-(all-trans-polyprenyl)benzene-1,4-diol + AH2 + O2 = a 3-demethylubiquinol + A + H2O</text>
        <dbReference type="Rhea" id="RHEA:50908"/>
        <dbReference type="Rhea" id="RHEA-COMP:10859"/>
        <dbReference type="Rhea" id="RHEA-COMP:10914"/>
        <dbReference type="ChEBI" id="CHEBI:13193"/>
        <dbReference type="ChEBI" id="CHEBI:15377"/>
        <dbReference type="ChEBI" id="CHEBI:15379"/>
        <dbReference type="ChEBI" id="CHEBI:17499"/>
        <dbReference type="ChEBI" id="CHEBI:84167"/>
        <dbReference type="ChEBI" id="CHEBI:84422"/>
        <dbReference type="EC" id="1.14.99.60"/>
    </reaction>
</comment>
<feature type="binding site" evidence="8">
    <location>
        <position position="151"/>
    </location>
    <ligand>
        <name>Fe cation</name>
        <dbReference type="ChEBI" id="CHEBI:24875"/>
        <label>2</label>
    </ligand>
</feature>
<feature type="binding site" evidence="8">
    <location>
        <position position="116"/>
    </location>
    <ligand>
        <name>Fe cation</name>
        <dbReference type="ChEBI" id="CHEBI:24875"/>
        <label>2</label>
    </ligand>
</feature>
<keyword evidence="2 8" id="KW-0831">Ubiquinone biosynthesis</keyword>
<keyword evidence="5 8" id="KW-0408">Iron</keyword>
<sequence length="187" mass="20692">MIASAPTSALPLPGDLSPEEEIRRMVRVNHAGEYGAKRIYEGQLAFLRSNSPLRAKIEHMAEQEREHLEAFEAELVQRRIRPTALFPLWHVAGFALGAATALMGDKAAMACTIAVEEVIDQHYAEQSERLGQAEAPLKQKIDQFRAEELEHRDTAVAEGGREAVAFPVLEAAIKTGSRLAIWLAQRV</sequence>
<keyword evidence="9" id="KW-0830">Ubiquinone</keyword>
<dbReference type="AlphaFoldDB" id="A0A0F3IZD5"/>
<evidence type="ECO:0000256" key="6">
    <source>
        <dbReference type="ARBA" id="ARBA00023033"/>
    </source>
</evidence>
<dbReference type="Pfam" id="PF03232">
    <property type="entry name" value="COQ7"/>
    <property type="match status" value="1"/>
</dbReference>
<dbReference type="GO" id="GO:0046872">
    <property type="term" value="F:metal ion binding"/>
    <property type="evidence" value="ECO:0007669"/>
    <property type="project" value="UniProtKB-KW"/>
</dbReference>
<comment type="function">
    <text evidence="8">Catalyzes the hydroxylation of 2-nonaprenyl-3-methyl-6-methoxy-1,4-benzoquinol during ubiquinone biosynthesis.</text>
</comment>
<dbReference type="GO" id="GO:0005886">
    <property type="term" value="C:plasma membrane"/>
    <property type="evidence" value="ECO:0007669"/>
    <property type="project" value="UniProtKB-SubCell"/>
</dbReference>
<feature type="binding site" evidence="8">
    <location>
        <position position="67"/>
    </location>
    <ligand>
        <name>Fe cation</name>
        <dbReference type="ChEBI" id="CHEBI:24875"/>
        <label>1</label>
    </ligand>
</feature>
<dbReference type="EC" id="1.14.99.60" evidence="8"/>
<evidence type="ECO:0000256" key="7">
    <source>
        <dbReference type="ARBA" id="ARBA00023136"/>
    </source>
</evidence>
<feature type="binding site" evidence="8">
    <location>
        <position position="64"/>
    </location>
    <ligand>
        <name>Fe cation</name>
        <dbReference type="ChEBI" id="CHEBI:24875"/>
        <label>2</label>
    </ligand>
</feature>
<dbReference type="SUPFAM" id="SSF47240">
    <property type="entry name" value="Ferritin-like"/>
    <property type="match status" value="1"/>
</dbReference>
<feature type="binding site" evidence="8">
    <location>
        <position position="148"/>
    </location>
    <ligand>
        <name>Fe cation</name>
        <dbReference type="ChEBI" id="CHEBI:24875"/>
        <label>1</label>
    </ligand>
</feature>
<evidence type="ECO:0000313" key="10">
    <source>
        <dbReference type="Proteomes" id="UP000033774"/>
    </source>
</evidence>
<comment type="caution">
    <text evidence="9">The sequence shown here is derived from an EMBL/GenBank/DDBJ whole genome shotgun (WGS) entry which is preliminary data.</text>
</comment>
<evidence type="ECO:0000256" key="1">
    <source>
        <dbReference type="ARBA" id="ARBA00004749"/>
    </source>
</evidence>
<dbReference type="PANTHER" id="PTHR11237">
    <property type="entry name" value="COENZYME Q10 BIOSYNTHESIS PROTEIN 7"/>
    <property type="match status" value="1"/>
</dbReference>
<keyword evidence="8" id="KW-1003">Cell membrane</keyword>
<evidence type="ECO:0000256" key="8">
    <source>
        <dbReference type="HAMAP-Rule" id="MF_01658"/>
    </source>
</evidence>
<comment type="cofactor">
    <cofactor evidence="8">
        <name>Fe cation</name>
        <dbReference type="ChEBI" id="CHEBI:24875"/>
    </cofactor>
    <text evidence="8">Binds 2 iron ions per subunit.</text>
</comment>
<keyword evidence="4 8" id="KW-0560">Oxidoreductase</keyword>
<evidence type="ECO:0000313" key="9">
    <source>
        <dbReference type="EMBL" id="KJV10979.1"/>
    </source>
</evidence>
<accession>A0A0F3IZD5</accession>
<reference evidence="9 10" key="1">
    <citation type="submission" date="2015-03" db="EMBL/GenBank/DDBJ databases">
        <title>Draft genome sequence of Elstera litoralis.</title>
        <authorList>
            <person name="Rahalkar M.C."/>
            <person name="Dhakephalkar P.K."/>
            <person name="Pore S.D."/>
            <person name="Arora P."/>
            <person name="Kapse N.G."/>
            <person name="Pandit P.S."/>
        </authorList>
    </citation>
    <scope>NUCLEOTIDE SEQUENCE [LARGE SCALE GENOMIC DNA]</scope>
    <source>
        <strain evidence="9 10">Dia-1</strain>
    </source>
</reference>
<feature type="binding site" evidence="8">
    <location>
        <position position="148"/>
    </location>
    <ligand>
        <name>Fe cation</name>
        <dbReference type="ChEBI" id="CHEBI:24875"/>
        <label>2</label>
    </ligand>
</feature>
<protein>
    <recommendedName>
        <fullName evidence="8">3-demethoxyubiquinol 3-hydroxylase</fullName>
        <shortName evidence="8">DMQ hydroxylase</shortName>
        <ecNumber evidence="8">1.14.99.60</ecNumber>
    </recommendedName>
    <alternativeName>
        <fullName evidence="8">2-nonaprenyl-3-methyl-6-methoxy-1,4-benzoquinol hydroxylase</fullName>
    </alternativeName>
</protein>
<dbReference type="PATRIC" id="fig|552518.3.peg.1138"/>
<gene>
    <name evidence="8" type="primary">coq7</name>
    <name evidence="9" type="ORF">VZ95_01355</name>
</gene>
<proteinExistence type="inferred from homology"/>
<dbReference type="UniPathway" id="UPA00232"/>
<keyword evidence="10" id="KW-1185">Reference proteome</keyword>
<keyword evidence="6 8" id="KW-0503">Monooxygenase</keyword>
<comment type="pathway">
    <text evidence="1 8">Cofactor biosynthesis; ubiquinone biosynthesis.</text>
</comment>
<evidence type="ECO:0000256" key="4">
    <source>
        <dbReference type="ARBA" id="ARBA00023002"/>
    </source>
</evidence>
<dbReference type="GO" id="GO:0006744">
    <property type="term" value="P:ubiquinone biosynthetic process"/>
    <property type="evidence" value="ECO:0007669"/>
    <property type="project" value="UniProtKB-UniRule"/>
</dbReference>
<dbReference type="RefSeq" id="WP_045774285.1">
    <property type="nucleotide sequence ID" value="NZ_LAJY01000021.1"/>
</dbReference>
<comment type="subcellular location">
    <subcellularLocation>
        <location evidence="8">Cell membrane</location>
        <topology evidence="8">Peripheral membrane protein</topology>
    </subcellularLocation>
</comment>
<dbReference type="GO" id="GO:0008682">
    <property type="term" value="F:3-demethoxyubiquinol 3-hydroxylase activity"/>
    <property type="evidence" value="ECO:0007669"/>
    <property type="project" value="UniProtKB-EC"/>
</dbReference>
<comment type="similarity">
    <text evidence="8">Belongs to the COQ7 family.</text>
</comment>
<keyword evidence="7 8" id="KW-0472">Membrane</keyword>
<dbReference type="InterPro" id="IPR011566">
    <property type="entry name" value="Ubq_synth_Coq7"/>
</dbReference>
<dbReference type="OrthoDB" id="7559360at2"/>
<feature type="binding site" evidence="8">
    <location>
        <position position="64"/>
    </location>
    <ligand>
        <name>Fe cation</name>
        <dbReference type="ChEBI" id="CHEBI:24875"/>
        <label>1</label>
    </ligand>
</feature>
<evidence type="ECO:0000256" key="2">
    <source>
        <dbReference type="ARBA" id="ARBA00022688"/>
    </source>
</evidence>
<evidence type="ECO:0000256" key="3">
    <source>
        <dbReference type="ARBA" id="ARBA00022723"/>
    </source>
</evidence>
<dbReference type="EMBL" id="LAJY01000021">
    <property type="protein sequence ID" value="KJV10979.1"/>
    <property type="molecule type" value="Genomic_DNA"/>
</dbReference>
<feature type="binding site" evidence="8">
    <location>
        <position position="33"/>
    </location>
    <ligand>
        <name>Fe cation</name>
        <dbReference type="ChEBI" id="CHEBI:24875"/>
        <label>1</label>
    </ligand>
</feature>
<keyword evidence="3 8" id="KW-0479">Metal-binding</keyword>
<dbReference type="InterPro" id="IPR009078">
    <property type="entry name" value="Ferritin-like_SF"/>
</dbReference>
<dbReference type="PANTHER" id="PTHR11237:SF4">
    <property type="entry name" value="5-DEMETHOXYUBIQUINONE HYDROXYLASE, MITOCHONDRIAL"/>
    <property type="match status" value="1"/>
</dbReference>
<evidence type="ECO:0000256" key="5">
    <source>
        <dbReference type="ARBA" id="ARBA00023004"/>
    </source>
</evidence>
<name>A0A0F3IZD5_9PROT</name>